<dbReference type="Proteomes" id="UP001283361">
    <property type="component" value="Unassembled WGS sequence"/>
</dbReference>
<comment type="caution">
    <text evidence="4">The sequence shown here is derived from an EMBL/GenBank/DDBJ whole genome shotgun (WGS) entry which is preliminary data.</text>
</comment>
<feature type="compositionally biased region" description="Basic and acidic residues" evidence="2">
    <location>
        <begin position="663"/>
        <end position="672"/>
    </location>
</feature>
<feature type="region of interest" description="Disordered" evidence="2">
    <location>
        <begin position="392"/>
        <end position="423"/>
    </location>
</feature>
<keyword evidence="1" id="KW-0479">Metal-binding</keyword>
<evidence type="ECO:0000313" key="4">
    <source>
        <dbReference type="EMBL" id="KAK3796502.1"/>
    </source>
</evidence>
<evidence type="ECO:0000259" key="3">
    <source>
        <dbReference type="PROSITE" id="PS50157"/>
    </source>
</evidence>
<dbReference type="EMBL" id="JAWDGP010000875">
    <property type="protein sequence ID" value="KAK3796502.1"/>
    <property type="molecule type" value="Genomic_DNA"/>
</dbReference>
<dbReference type="GO" id="GO:0003700">
    <property type="term" value="F:DNA-binding transcription factor activity"/>
    <property type="evidence" value="ECO:0007669"/>
    <property type="project" value="InterPro"/>
</dbReference>
<dbReference type="GO" id="GO:0006357">
    <property type="term" value="P:regulation of transcription by RNA polymerase II"/>
    <property type="evidence" value="ECO:0007669"/>
    <property type="project" value="TreeGrafter"/>
</dbReference>
<feature type="compositionally biased region" description="Basic residues" evidence="2">
    <location>
        <begin position="639"/>
        <end position="648"/>
    </location>
</feature>
<dbReference type="PROSITE" id="PS00028">
    <property type="entry name" value="ZINC_FINGER_C2H2_1"/>
    <property type="match status" value="2"/>
</dbReference>
<dbReference type="SMART" id="SM00355">
    <property type="entry name" value="ZnF_C2H2"/>
    <property type="match status" value="4"/>
</dbReference>
<feature type="region of interest" description="Disordered" evidence="2">
    <location>
        <begin position="605"/>
        <end position="701"/>
    </location>
</feature>
<feature type="region of interest" description="Disordered" evidence="2">
    <location>
        <begin position="575"/>
        <end position="594"/>
    </location>
</feature>
<reference evidence="4" key="1">
    <citation type="journal article" date="2023" name="G3 (Bethesda)">
        <title>A reference genome for the long-term kleptoplast-retaining sea slug Elysia crispata morphotype clarki.</title>
        <authorList>
            <person name="Eastman K.E."/>
            <person name="Pendleton A.L."/>
            <person name="Shaikh M.A."/>
            <person name="Suttiyut T."/>
            <person name="Ogas R."/>
            <person name="Tomko P."/>
            <person name="Gavelis G."/>
            <person name="Widhalm J.R."/>
            <person name="Wisecaver J.H."/>
        </authorList>
    </citation>
    <scope>NUCLEOTIDE SEQUENCE</scope>
    <source>
        <strain evidence="4">ECLA1</strain>
    </source>
</reference>
<dbReference type="InterPro" id="IPR028440">
    <property type="entry name" value="TRPS1"/>
</dbReference>
<feature type="region of interest" description="Disordered" evidence="2">
    <location>
        <begin position="798"/>
        <end position="820"/>
    </location>
</feature>
<dbReference type="InterPro" id="IPR013087">
    <property type="entry name" value="Znf_C2H2_type"/>
</dbReference>
<accession>A0AAE1E779</accession>
<dbReference type="PANTHER" id="PTHR47034:SF1">
    <property type="entry name" value="ZINC FINGER TRANSCRIPTION FACTOR TRPS1"/>
    <property type="match status" value="1"/>
</dbReference>
<feature type="compositionally biased region" description="Low complexity" evidence="2">
    <location>
        <begin position="152"/>
        <end position="172"/>
    </location>
</feature>
<feature type="compositionally biased region" description="Low complexity" evidence="2">
    <location>
        <begin position="401"/>
        <end position="423"/>
    </location>
</feature>
<dbReference type="SUPFAM" id="SSF57667">
    <property type="entry name" value="beta-beta-alpha zinc fingers"/>
    <property type="match status" value="1"/>
</dbReference>
<feature type="domain" description="C2H2-type" evidence="3">
    <location>
        <begin position="835"/>
        <end position="862"/>
    </location>
</feature>
<feature type="region of interest" description="Disordered" evidence="2">
    <location>
        <begin position="40"/>
        <end position="67"/>
    </location>
</feature>
<feature type="compositionally biased region" description="Polar residues" evidence="2">
    <location>
        <begin position="208"/>
        <end position="217"/>
    </location>
</feature>
<protein>
    <recommendedName>
        <fullName evidence="3">C2H2-type domain-containing protein</fullName>
    </recommendedName>
</protein>
<dbReference type="AlphaFoldDB" id="A0AAE1E779"/>
<feature type="compositionally biased region" description="Polar residues" evidence="2">
    <location>
        <begin position="132"/>
        <end position="149"/>
    </location>
</feature>
<name>A0AAE1E779_9GAST</name>
<dbReference type="PANTHER" id="PTHR47034">
    <property type="entry name" value="ZINC FINGER TRANSCRIPTION FACTOR TRPS1"/>
    <property type="match status" value="1"/>
</dbReference>
<proteinExistence type="predicted"/>
<feature type="compositionally biased region" description="Low complexity" evidence="2">
    <location>
        <begin position="676"/>
        <end position="689"/>
    </location>
</feature>
<dbReference type="GO" id="GO:0000977">
    <property type="term" value="F:RNA polymerase II transcription regulatory region sequence-specific DNA binding"/>
    <property type="evidence" value="ECO:0007669"/>
    <property type="project" value="TreeGrafter"/>
</dbReference>
<feature type="compositionally biased region" description="Polar residues" evidence="2">
    <location>
        <begin position="582"/>
        <end position="592"/>
    </location>
</feature>
<feature type="compositionally biased region" description="Basic and acidic residues" evidence="2">
    <location>
        <begin position="232"/>
        <end position="257"/>
    </location>
</feature>
<dbReference type="PROSITE" id="PS50157">
    <property type="entry name" value="ZINC_FINGER_C2H2_2"/>
    <property type="match status" value="1"/>
</dbReference>
<dbReference type="Gene3D" id="3.30.160.60">
    <property type="entry name" value="Classic Zinc Finger"/>
    <property type="match status" value="2"/>
</dbReference>
<sequence length="892" mass="95879">MSEERETPQEVSPLPDSISNLDSVESVNRCSPVVTAVPNSTQMPAVSAGNGLSLESGVDSPLLPDSSPGCHASGGVLKNNAQCKERTPPSIAPCELLLSGSSTSAFRPFITHNPVPPTVPISSSSTFREGQVITSTPVSRRSERSTTLPGASPFASLQSFPQSSSPQDSMQQVESNTIVINGNINDENDDGRTTASAPPCTPAPEPHQQPQSPFRNNRQIKKIDLLAMSRSRQCDRAENARRDGRLAPSPRKKDEVLRNSGFTFPAGRGFGCPPNLRHTMHHNPNVSLGSEVSPERNANRSSSTASPNVDVVSVDEPQPDPTKCMFSIQFHDFSPAEQMMKCNLCGFVTNNSRFYRRHRRMHNRQCQPNLIHCSLCDYSTTQIRKMREHTISHHHMSHPQNSSTIGASNSGAGSSSSSSQNQAAVTMLDTNGHHLQQPHLQGHLMVSGRGTGNSANFILPLNGPQPINLAPSTAIVPPPQAPNAQPAASTLGLPTYIPAPLDRVGPPPPHPHHHNNLQHAPRGSNILGNYASERQQQDMASYMQSVLSNLMTPHTNPGNSSTSAGLLMQVASGRHLPPVTHHNPTLPTNNGPSIEESYNFRRLWSNNGEATSGNTGSASMGHTSGPNGYFKVKTEPINHNHHHHHHHIVGGAQDLPSSTQKLTRRDNRRQSDALDSESGMDMSSDDPASSPQPLPLHRPRHDNHINAITTVSNPVTTSSLGGGDTYNLVQSSGVNGGGTQCPMPFIKIEFPPHRDSCNFNHGSFTSSNNCNERNTTLLVDKEIQCEIISATNSSRGGVLSGSRHIGGRTQSETVSSAGGGATAGAAGMSGSAVDTKCYYCGVTFDDEVLFSIHVGCHSHTDPFTCNVCGKQCYNKYGFYSHIMRGHQARPNS</sequence>
<dbReference type="GO" id="GO:0005634">
    <property type="term" value="C:nucleus"/>
    <property type="evidence" value="ECO:0007669"/>
    <property type="project" value="InterPro"/>
</dbReference>
<evidence type="ECO:0000313" key="5">
    <source>
        <dbReference type="Proteomes" id="UP001283361"/>
    </source>
</evidence>
<feature type="region of interest" description="Disordered" evidence="2">
    <location>
        <begin position="505"/>
        <end position="525"/>
    </location>
</feature>
<feature type="region of interest" description="Disordered" evidence="2">
    <location>
        <begin position="120"/>
        <end position="316"/>
    </location>
</feature>
<keyword evidence="5" id="KW-1185">Reference proteome</keyword>
<evidence type="ECO:0000256" key="2">
    <source>
        <dbReference type="SAM" id="MobiDB-lite"/>
    </source>
</evidence>
<gene>
    <name evidence="4" type="ORF">RRG08_003222</name>
</gene>
<dbReference type="InterPro" id="IPR036236">
    <property type="entry name" value="Znf_C2H2_sf"/>
</dbReference>
<keyword evidence="1" id="KW-0863">Zinc-finger</keyword>
<organism evidence="4 5">
    <name type="scientific">Elysia crispata</name>
    <name type="common">lettuce slug</name>
    <dbReference type="NCBI Taxonomy" id="231223"/>
    <lineage>
        <taxon>Eukaryota</taxon>
        <taxon>Metazoa</taxon>
        <taxon>Spiralia</taxon>
        <taxon>Lophotrochozoa</taxon>
        <taxon>Mollusca</taxon>
        <taxon>Gastropoda</taxon>
        <taxon>Heterobranchia</taxon>
        <taxon>Euthyneura</taxon>
        <taxon>Panpulmonata</taxon>
        <taxon>Sacoglossa</taxon>
        <taxon>Placobranchoidea</taxon>
        <taxon>Plakobranchidae</taxon>
        <taxon>Elysia</taxon>
    </lineage>
</organism>
<feature type="compositionally biased region" description="Polar residues" evidence="2">
    <location>
        <begin position="605"/>
        <end position="626"/>
    </location>
</feature>
<evidence type="ECO:0000256" key="1">
    <source>
        <dbReference type="PROSITE-ProRule" id="PRU00042"/>
    </source>
</evidence>
<feature type="region of interest" description="Disordered" evidence="2">
    <location>
        <begin position="1"/>
        <end position="21"/>
    </location>
</feature>
<dbReference type="GO" id="GO:0008270">
    <property type="term" value="F:zinc ion binding"/>
    <property type="evidence" value="ECO:0007669"/>
    <property type="project" value="UniProtKB-KW"/>
</dbReference>
<keyword evidence="1" id="KW-0862">Zinc</keyword>